<reference evidence="1 2" key="1">
    <citation type="submission" date="2023-04" db="EMBL/GenBank/DDBJ databases">
        <title>Genome of Basidiobolus ranarum AG-B5.</title>
        <authorList>
            <person name="Stajich J.E."/>
            <person name="Carter-House D."/>
            <person name="Gryganskyi A."/>
        </authorList>
    </citation>
    <scope>NUCLEOTIDE SEQUENCE [LARGE SCALE GENOMIC DNA]</scope>
    <source>
        <strain evidence="1 2">AG-B5</strain>
    </source>
</reference>
<organism evidence="1 2">
    <name type="scientific">Basidiobolus ranarum</name>
    <dbReference type="NCBI Taxonomy" id="34480"/>
    <lineage>
        <taxon>Eukaryota</taxon>
        <taxon>Fungi</taxon>
        <taxon>Fungi incertae sedis</taxon>
        <taxon>Zoopagomycota</taxon>
        <taxon>Entomophthoromycotina</taxon>
        <taxon>Basidiobolomycetes</taxon>
        <taxon>Basidiobolales</taxon>
        <taxon>Basidiobolaceae</taxon>
        <taxon>Basidiobolus</taxon>
    </lineage>
</organism>
<name>A0ABR2VM32_9FUNG</name>
<dbReference type="Proteomes" id="UP001479436">
    <property type="component" value="Unassembled WGS sequence"/>
</dbReference>
<accession>A0ABR2VM32</accession>
<protein>
    <submittedName>
        <fullName evidence="1">Uncharacterized protein</fullName>
    </submittedName>
</protein>
<comment type="caution">
    <text evidence="1">The sequence shown here is derived from an EMBL/GenBank/DDBJ whole genome shotgun (WGS) entry which is preliminary data.</text>
</comment>
<dbReference type="EMBL" id="JASJQH010009452">
    <property type="protein sequence ID" value="KAK9679470.1"/>
    <property type="molecule type" value="Genomic_DNA"/>
</dbReference>
<proteinExistence type="predicted"/>
<keyword evidence="2" id="KW-1185">Reference proteome</keyword>
<evidence type="ECO:0000313" key="2">
    <source>
        <dbReference type="Proteomes" id="UP001479436"/>
    </source>
</evidence>
<sequence length="102" mass="11073">MTSTVNPKRTLNIVEIGESRCIKFKKYYHISASSPLLATTATPTAAMLESITTDEQTDRSSVKMELDRTIPDYVFRRRNAIVGGALALPPSLGAKNKAAGNC</sequence>
<gene>
    <name evidence="1" type="ORF">K7432_016254</name>
</gene>
<evidence type="ECO:0000313" key="1">
    <source>
        <dbReference type="EMBL" id="KAK9679470.1"/>
    </source>
</evidence>